<dbReference type="PROSITE" id="PS51257">
    <property type="entry name" value="PROKAR_LIPOPROTEIN"/>
    <property type="match status" value="1"/>
</dbReference>
<sequence>MRHKFPLFLGFAAFLFFSCNRKESSTEDLSWLKNGIETARYQLKMTAEAIDRKNIQDTAVFPRSILNPVAMAHRAPGNWIDSIRLEKPKDWTSGFFPGSMWLTYEMTGDDTLKTEARKYTDLLAELQYYRGTHDLGFMINCSYGNAYRLAPESGDSMVIINAARSLISRFNPKKGVIRSWDFGTWTYPVIIDNMMNLELLFSAGKMTKDRIFFTISERHADNTMMHHYRPDMSCCHVVDYIDPAKNVIRQETYQGYSDSSVWARGQAWGLYGFTDCYKETKNKKYLDQARAIAEFIMNNPAIPEDLVPYWDYNAPDIPYAPRDASAAAVTASALFELSTLVNNGKTYFDYAEEIIKNLSSPDYLATRGSNNGFILKHSTGSYPHGSEINVPLNYADYYYLEALKRYMEIKKIDSRNLFSKK</sequence>
<name>A0ABT1MH37_9BACT</name>
<dbReference type="EMBL" id="JANDHW010000002">
    <property type="protein sequence ID" value="MCP9610973.1"/>
    <property type="molecule type" value="Genomic_DNA"/>
</dbReference>
<dbReference type="InterPro" id="IPR012341">
    <property type="entry name" value="6hp_glycosidase-like_sf"/>
</dbReference>
<evidence type="ECO:0000313" key="3">
    <source>
        <dbReference type="EMBL" id="MCP9610973.1"/>
    </source>
</evidence>
<dbReference type="InterPro" id="IPR052369">
    <property type="entry name" value="UG_Glycosaminoglycan_Hydrolase"/>
</dbReference>
<dbReference type="RefSeq" id="WP_255025620.1">
    <property type="nucleotide sequence ID" value="NZ_JANDHW010000002.1"/>
</dbReference>
<dbReference type="PANTHER" id="PTHR36845:SF1">
    <property type="entry name" value="HYDROLASE, PUTATIVE (AFU_ORTHOLOGUE AFUA_7G05090)-RELATED"/>
    <property type="match status" value="1"/>
</dbReference>
<dbReference type="SUPFAM" id="SSF48208">
    <property type="entry name" value="Six-hairpin glycosidases"/>
    <property type="match status" value="1"/>
</dbReference>
<comment type="caution">
    <text evidence="3">The sequence shown here is derived from an EMBL/GenBank/DDBJ whole genome shotgun (WGS) entry which is preliminary data.</text>
</comment>
<accession>A0ABT1MH37</accession>
<dbReference type="Gene3D" id="1.50.10.10">
    <property type="match status" value="1"/>
</dbReference>
<keyword evidence="1 3" id="KW-0378">Hydrolase</keyword>
<keyword evidence="4" id="KW-1185">Reference proteome</keyword>
<dbReference type="GO" id="GO:0016787">
    <property type="term" value="F:hydrolase activity"/>
    <property type="evidence" value="ECO:0007669"/>
    <property type="project" value="UniProtKB-KW"/>
</dbReference>
<protein>
    <submittedName>
        <fullName evidence="3">Glycoside hydrolase family 88 protein</fullName>
    </submittedName>
</protein>
<dbReference type="InterPro" id="IPR008928">
    <property type="entry name" value="6-hairpin_glycosidase_sf"/>
</dbReference>
<dbReference type="Proteomes" id="UP001205603">
    <property type="component" value="Unassembled WGS sequence"/>
</dbReference>
<gene>
    <name evidence="3" type="ORF">NMU02_02555</name>
</gene>
<dbReference type="InterPro" id="IPR010905">
    <property type="entry name" value="Glyco_hydro_88"/>
</dbReference>
<evidence type="ECO:0000256" key="1">
    <source>
        <dbReference type="ARBA" id="ARBA00022801"/>
    </source>
</evidence>
<comment type="similarity">
    <text evidence="2">Belongs to the glycosyl hydrolase 88 family.</text>
</comment>
<evidence type="ECO:0000313" key="4">
    <source>
        <dbReference type="Proteomes" id="UP001205603"/>
    </source>
</evidence>
<organism evidence="3 4">
    <name type="scientific">Coprobacter tertius</name>
    <dbReference type="NCBI Taxonomy" id="2944915"/>
    <lineage>
        <taxon>Bacteria</taxon>
        <taxon>Pseudomonadati</taxon>
        <taxon>Bacteroidota</taxon>
        <taxon>Bacteroidia</taxon>
        <taxon>Bacteroidales</taxon>
        <taxon>Barnesiellaceae</taxon>
        <taxon>Coprobacter</taxon>
    </lineage>
</organism>
<proteinExistence type="inferred from homology"/>
<evidence type="ECO:0000256" key="2">
    <source>
        <dbReference type="ARBA" id="ARBA00038358"/>
    </source>
</evidence>
<dbReference type="Pfam" id="PF07470">
    <property type="entry name" value="Glyco_hydro_88"/>
    <property type="match status" value="1"/>
</dbReference>
<reference evidence="3 4" key="1">
    <citation type="submission" date="2022-07" db="EMBL/GenBank/DDBJ databases">
        <title>Fecal culturing of patients with breast cancer.</title>
        <authorList>
            <person name="Teng N.M.Y."/>
            <person name="Kiu R."/>
            <person name="Evans R."/>
            <person name="Baker D.J."/>
            <person name="Zenner C."/>
            <person name="Robinson S.D."/>
            <person name="Hall L.J."/>
        </authorList>
    </citation>
    <scope>NUCLEOTIDE SEQUENCE [LARGE SCALE GENOMIC DNA]</scope>
    <source>
        <strain evidence="3 4">LH1063</strain>
    </source>
</reference>
<dbReference type="PANTHER" id="PTHR36845">
    <property type="entry name" value="HYDROLASE, PUTATIVE (AFU_ORTHOLOGUE AFUA_7G05090)-RELATED"/>
    <property type="match status" value="1"/>
</dbReference>